<dbReference type="Pfam" id="PF18758">
    <property type="entry name" value="KDZ"/>
    <property type="match status" value="1"/>
</dbReference>
<proteinExistence type="predicted"/>
<protein>
    <submittedName>
        <fullName evidence="3">CARD domain-containing protein</fullName>
    </submittedName>
</protein>
<keyword evidence="2" id="KW-1185">Reference proteome</keyword>
<evidence type="ECO:0000313" key="2">
    <source>
        <dbReference type="Proteomes" id="UP000095280"/>
    </source>
</evidence>
<evidence type="ECO:0000256" key="1">
    <source>
        <dbReference type="SAM" id="MobiDB-lite"/>
    </source>
</evidence>
<feature type="region of interest" description="Disordered" evidence="1">
    <location>
        <begin position="362"/>
        <end position="383"/>
    </location>
</feature>
<evidence type="ECO:0000313" key="3">
    <source>
        <dbReference type="WBParaSite" id="maker-uti_cns_0014723-snap-gene-0.3-mRNA-1"/>
    </source>
</evidence>
<dbReference type="AlphaFoldDB" id="A0A1I8IPJ3"/>
<feature type="compositionally biased region" description="Acidic residues" evidence="1">
    <location>
        <begin position="373"/>
        <end position="383"/>
    </location>
</feature>
<reference evidence="3" key="1">
    <citation type="submission" date="2016-11" db="UniProtKB">
        <authorList>
            <consortium name="WormBaseParasite"/>
        </authorList>
    </citation>
    <scope>IDENTIFICATION</scope>
</reference>
<organism evidence="2 3">
    <name type="scientific">Macrostomum lignano</name>
    <dbReference type="NCBI Taxonomy" id="282301"/>
    <lineage>
        <taxon>Eukaryota</taxon>
        <taxon>Metazoa</taxon>
        <taxon>Spiralia</taxon>
        <taxon>Lophotrochozoa</taxon>
        <taxon>Platyhelminthes</taxon>
        <taxon>Rhabditophora</taxon>
        <taxon>Macrostomorpha</taxon>
        <taxon>Macrostomida</taxon>
        <taxon>Macrostomidae</taxon>
        <taxon>Macrostomum</taxon>
    </lineage>
</organism>
<dbReference type="InterPro" id="IPR040521">
    <property type="entry name" value="KDZ"/>
</dbReference>
<accession>A0A1I8IPJ3</accession>
<sequence length="383" mass="43751">MAVALLVEVLVAEEEAIVVVVFVAKSNVRRDIVVMESSPDDSALWDIFKGPANVVCREFSGLSHEQKYCLNQVIFVPEPFQLRHSVRVVEGCGLTDGEHCERINALLRPYGPQLKEMRLDRRTFFLAYVIRHLNATQLLNTDWLNCRLRLHKKHSDALSTELKELLVSVPQASDVAVLIELGKQFLSEDRLASNRPASALERLRSYATESQFLLRKMRTAYGQRDCQLIVRRLEKLRIKIRRSIGSLPPTQRAPMKDFLDPEGEVFISCGQSQSGLDCLLRKRIIDASSRSDRLKEEGVMLRQEVHDLQHRLIQAESQFRDAQGLDAQFRMMFIELLRKVETVQRTLHAPNTFDEYIDLAREDQSSTSSSLGDLEDEEGSESD</sequence>
<dbReference type="Proteomes" id="UP000095280">
    <property type="component" value="Unplaced"/>
</dbReference>
<dbReference type="WBParaSite" id="maker-uti_cns_0014723-snap-gene-0.3-mRNA-1">
    <property type="protein sequence ID" value="maker-uti_cns_0014723-snap-gene-0.3-mRNA-1"/>
    <property type="gene ID" value="maker-uti_cns_0014723-snap-gene-0.3"/>
</dbReference>
<name>A0A1I8IPJ3_9PLAT</name>